<accession>K0SEZ8</accession>
<dbReference type="SUPFAM" id="SSF54001">
    <property type="entry name" value="Cysteine proteinases"/>
    <property type="match status" value="1"/>
</dbReference>
<gene>
    <name evidence="1" type="ORF">THAOC_15765</name>
</gene>
<proteinExistence type="predicted"/>
<dbReference type="AlphaFoldDB" id="K0SEZ8"/>
<evidence type="ECO:0000313" key="1">
    <source>
        <dbReference type="EMBL" id="EJK63569.1"/>
    </source>
</evidence>
<dbReference type="InterPro" id="IPR038765">
    <property type="entry name" value="Papain-like_cys_pep_sf"/>
</dbReference>
<dbReference type="OrthoDB" id="442460at2759"/>
<keyword evidence="2" id="KW-1185">Reference proteome</keyword>
<protein>
    <recommendedName>
        <fullName evidence="3">Ubiquitin-like protease family profile domain-containing protein</fullName>
    </recommendedName>
</protein>
<feature type="non-terminal residue" evidence="1">
    <location>
        <position position="1"/>
    </location>
</feature>
<evidence type="ECO:0008006" key="3">
    <source>
        <dbReference type="Google" id="ProtNLM"/>
    </source>
</evidence>
<dbReference type="Gene3D" id="3.40.395.10">
    <property type="entry name" value="Adenoviral Proteinase, Chain A"/>
    <property type="match status" value="1"/>
</dbReference>
<evidence type="ECO:0000313" key="2">
    <source>
        <dbReference type="Proteomes" id="UP000266841"/>
    </source>
</evidence>
<reference evidence="1 2" key="1">
    <citation type="journal article" date="2012" name="Genome Biol.">
        <title>Genome and low-iron response of an oceanic diatom adapted to chronic iron limitation.</title>
        <authorList>
            <person name="Lommer M."/>
            <person name="Specht M."/>
            <person name="Roy A.S."/>
            <person name="Kraemer L."/>
            <person name="Andreson R."/>
            <person name="Gutowska M.A."/>
            <person name="Wolf J."/>
            <person name="Bergner S.V."/>
            <person name="Schilhabel M.B."/>
            <person name="Klostermeier U.C."/>
            <person name="Beiko R.G."/>
            <person name="Rosenstiel P."/>
            <person name="Hippler M."/>
            <person name="Laroche J."/>
        </authorList>
    </citation>
    <scope>NUCLEOTIDE SEQUENCE [LARGE SCALE GENOMIC DNA]</scope>
    <source>
        <strain evidence="1 2">CCMP1005</strain>
    </source>
</reference>
<organism evidence="1 2">
    <name type="scientific">Thalassiosira oceanica</name>
    <name type="common">Marine diatom</name>
    <dbReference type="NCBI Taxonomy" id="159749"/>
    <lineage>
        <taxon>Eukaryota</taxon>
        <taxon>Sar</taxon>
        <taxon>Stramenopiles</taxon>
        <taxon>Ochrophyta</taxon>
        <taxon>Bacillariophyta</taxon>
        <taxon>Coscinodiscophyceae</taxon>
        <taxon>Thalassiosirophycidae</taxon>
        <taxon>Thalassiosirales</taxon>
        <taxon>Thalassiosiraceae</taxon>
        <taxon>Thalassiosira</taxon>
    </lineage>
</organism>
<name>K0SEZ8_THAOC</name>
<sequence>LPRYIAELGEMRSDTQAPRALPTVLQYPFHGFSSTDLDNACAGLGLLAFSRDDYVSEQRNIPIEPAPGILSTLRRSRTPPVYPLTQRELDTLRPGVLINDGPLNLAMLCVHDLEPQSRRDQSAMLASFTRSIDIFSKRWIFIPIFQHTHYSLIAIANPGYIRNCFHDDDGSTLVQDRIRVNEIIPCLQRDQLHPPAEIYSLIMKWLNDEFSRRQDLPAHPFPQRPFIRQTTKFITPQDDVLAIYSPAKGSTDKIMASVPARPSTHYSSQSWLHLLYVFMPPPS</sequence>
<dbReference type="EMBL" id="AGNL01018159">
    <property type="protein sequence ID" value="EJK63569.1"/>
    <property type="molecule type" value="Genomic_DNA"/>
</dbReference>
<dbReference type="Proteomes" id="UP000266841">
    <property type="component" value="Unassembled WGS sequence"/>
</dbReference>
<comment type="caution">
    <text evidence="1">The sequence shown here is derived from an EMBL/GenBank/DDBJ whole genome shotgun (WGS) entry which is preliminary data.</text>
</comment>